<feature type="transmembrane region" description="Helical" evidence="2">
    <location>
        <begin position="37"/>
        <end position="58"/>
    </location>
</feature>
<organism evidence="3 4">
    <name type="scientific">Labedaea rhizosphaerae</name>
    <dbReference type="NCBI Taxonomy" id="598644"/>
    <lineage>
        <taxon>Bacteria</taxon>
        <taxon>Bacillati</taxon>
        <taxon>Actinomycetota</taxon>
        <taxon>Actinomycetes</taxon>
        <taxon>Pseudonocardiales</taxon>
        <taxon>Pseudonocardiaceae</taxon>
        <taxon>Labedaea</taxon>
    </lineage>
</organism>
<keyword evidence="2" id="KW-0472">Membrane</keyword>
<gene>
    <name evidence="3" type="ORF">EV186_101446</name>
</gene>
<dbReference type="AlphaFoldDB" id="A0A4R6SKU1"/>
<dbReference type="RefSeq" id="WP_133847387.1">
    <property type="nucleotide sequence ID" value="NZ_SNXZ01000001.1"/>
</dbReference>
<dbReference type="EMBL" id="SNXZ01000001">
    <property type="protein sequence ID" value="TDQ04494.1"/>
    <property type="molecule type" value="Genomic_DNA"/>
</dbReference>
<protein>
    <submittedName>
        <fullName evidence="3">Uncharacterized protein</fullName>
    </submittedName>
</protein>
<dbReference type="OrthoDB" id="3699572at2"/>
<keyword evidence="4" id="KW-1185">Reference proteome</keyword>
<dbReference type="Proteomes" id="UP000295444">
    <property type="component" value="Unassembled WGS sequence"/>
</dbReference>
<keyword evidence="2" id="KW-1133">Transmembrane helix</keyword>
<proteinExistence type="predicted"/>
<sequence length="134" mass="14039">MTTQQDPVHQELKPAGTPLHAQKDADPLAQITLRPRAFLAGIAVLAMLIGLLLAVLPIRVASADPARTDAVSCGSVLGGVESGRVRDQSADEPALLTHLDMCDRSVTVRGTSSAVLFIGGLLGGLWLGIVRREP</sequence>
<keyword evidence="2" id="KW-0812">Transmembrane</keyword>
<accession>A0A4R6SKU1</accession>
<name>A0A4R6SKU1_LABRH</name>
<evidence type="ECO:0000256" key="1">
    <source>
        <dbReference type="SAM" id="MobiDB-lite"/>
    </source>
</evidence>
<feature type="transmembrane region" description="Helical" evidence="2">
    <location>
        <begin position="113"/>
        <end position="130"/>
    </location>
</feature>
<evidence type="ECO:0000313" key="4">
    <source>
        <dbReference type="Proteomes" id="UP000295444"/>
    </source>
</evidence>
<feature type="region of interest" description="Disordered" evidence="1">
    <location>
        <begin position="1"/>
        <end position="21"/>
    </location>
</feature>
<evidence type="ECO:0000256" key="2">
    <source>
        <dbReference type="SAM" id="Phobius"/>
    </source>
</evidence>
<comment type="caution">
    <text evidence="3">The sequence shown here is derived from an EMBL/GenBank/DDBJ whole genome shotgun (WGS) entry which is preliminary data.</text>
</comment>
<evidence type="ECO:0000313" key="3">
    <source>
        <dbReference type="EMBL" id="TDQ04494.1"/>
    </source>
</evidence>
<reference evidence="3 4" key="1">
    <citation type="submission" date="2019-03" db="EMBL/GenBank/DDBJ databases">
        <title>Genomic Encyclopedia of Type Strains, Phase IV (KMG-IV): sequencing the most valuable type-strain genomes for metagenomic binning, comparative biology and taxonomic classification.</title>
        <authorList>
            <person name="Goeker M."/>
        </authorList>
    </citation>
    <scope>NUCLEOTIDE SEQUENCE [LARGE SCALE GENOMIC DNA]</scope>
    <source>
        <strain evidence="3 4">DSM 45361</strain>
    </source>
</reference>